<feature type="region of interest" description="Disordered" evidence="1">
    <location>
        <begin position="181"/>
        <end position="207"/>
    </location>
</feature>
<feature type="compositionally biased region" description="Basic and acidic residues" evidence="1">
    <location>
        <begin position="184"/>
        <end position="200"/>
    </location>
</feature>
<proteinExistence type="predicted"/>
<dbReference type="Gene3D" id="2.60.40.10">
    <property type="entry name" value="Immunoglobulins"/>
    <property type="match status" value="1"/>
</dbReference>
<dbReference type="SUPFAM" id="SSF48726">
    <property type="entry name" value="Immunoglobulin"/>
    <property type="match status" value="1"/>
</dbReference>
<dbReference type="AlphaFoldDB" id="A0ABD0J5U2"/>
<evidence type="ECO:0000256" key="2">
    <source>
        <dbReference type="SAM" id="Phobius"/>
    </source>
</evidence>
<evidence type="ECO:0008006" key="5">
    <source>
        <dbReference type="Google" id="ProtNLM"/>
    </source>
</evidence>
<comment type="caution">
    <text evidence="3">The sequence shown here is derived from an EMBL/GenBank/DDBJ whole genome shotgun (WGS) entry which is preliminary data.</text>
</comment>
<name>A0ABD0J5U2_9CAEN</name>
<dbReference type="Proteomes" id="UP001519460">
    <property type="component" value="Unassembled WGS sequence"/>
</dbReference>
<reference evidence="3 4" key="1">
    <citation type="journal article" date="2023" name="Sci. Data">
        <title>Genome assembly of the Korean intertidal mud-creeper Batillaria attramentaria.</title>
        <authorList>
            <person name="Patra A.K."/>
            <person name="Ho P.T."/>
            <person name="Jun S."/>
            <person name="Lee S.J."/>
            <person name="Kim Y."/>
            <person name="Won Y.J."/>
        </authorList>
    </citation>
    <scope>NUCLEOTIDE SEQUENCE [LARGE SCALE GENOMIC DNA]</scope>
    <source>
        <strain evidence="3">Wonlab-2016</strain>
    </source>
</reference>
<evidence type="ECO:0000313" key="3">
    <source>
        <dbReference type="EMBL" id="KAK7462054.1"/>
    </source>
</evidence>
<evidence type="ECO:0000313" key="4">
    <source>
        <dbReference type="Proteomes" id="UP001519460"/>
    </source>
</evidence>
<keyword evidence="2" id="KW-0812">Transmembrane</keyword>
<organism evidence="3 4">
    <name type="scientific">Batillaria attramentaria</name>
    <dbReference type="NCBI Taxonomy" id="370345"/>
    <lineage>
        <taxon>Eukaryota</taxon>
        <taxon>Metazoa</taxon>
        <taxon>Spiralia</taxon>
        <taxon>Lophotrochozoa</taxon>
        <taxon>Mollusca</taxon>
        <taxon>Gastropoda</taxon>
        <taxon>Caenogastropoda</taxon>
        <taxon>Sorbeoconcha</taxon>
        <taxon>Cerithioidea</taxon>
        <taxon>Batillariidae</taxon>
        <taxon>Batillaria</taxon>
    </lineage>
</organism>
<evidence type="ECO:0000256" key="1">
    <source>
        <dbReference type="SAM" id="MobiDB-lite"/>
    </source>
</evidence>
<protein>
    <recommendedName>
        <fullName evidence="5">Immunoglobulin subtype domain-containing protein</fullName>
    </recommendedName>
</protein>
<accession>A0ABD0J5U2</accession>
<dbReference type="InterPro" id="IPR013783">
    <property type="entry name" value="Ig-like_fold"/>
</dbReference>
<dbReference type="InterPro" id="IPR036179">
    <property type="entry name" value="Ig-like_dom_sf"/>
</dbReference>
<keyword evidence="2" id="KW-1133">Transmembrane helix</keyword>
<dbReference type="EMBL" id="JACVVK020000626">
    <property type="protein sequence ID" value="KAK7462054.1"/>
    <property type="molecule type" value="Genomic_DNA"/>
</dbReference>
<sequence length="207" mass="23187">MHGAAALVAGGIRVGCKLESSGNSGTLTCNFDVNLAELKRDFSVQYYKLHNDVHPDVVLGCIWVKQTGNPNCTVAEGYEFDVDSISDKIVLRIPELRKEHEGWYMCQVIPFDGHDNATDCKYKEQHKAVKDEKTEQRETKAKEDGGTPALVIVAIVISSITLVALVVGFVIAGLMYRRRRRRTQERGRGRDQNHEMEKMNPIDGNLN</sequence>
<keyword evidence="2" id="KW-0472">Membrane</keyword>
<gene>
    <name evidence="3" type="ORF">BaRGS_00038543</name>
</gene>
<feature type="transmembrane region" description="Helical" evidence="2">
    <location>
        <begin position="149"/>
        <end position="176"/>
    </location>
</feature>
<keyword evidence="4" id="KW-1185">Reference proteome</keyword>